<dbReference type="RefSeq" id="WP_106463348.1">
    <property type="nucleotide sequence ID" value="NZ_PXOQ01000009.1"/>
</dbReference>
<feature type="domain" description="Putative beta-lactamase-inhibitor-like PepSY-like" evidence="2">
    <location>
        <begin position="53"/>
        <end position="141"/>
    </location>
</feature>
<comment type="caution">
    <text evidence="3">The sequence shown here is derived from an EMBL/GenBank/DDBJ whole genome shotgun (WGS) entry which is preliminary data.</text>
</comment>
<dbReference type="Proteomes" id="UP000238426">
    <property type="component" value="Unassembled WGS sequence"/>
</dbReference>
<dbReference type="AlphaFoldDB" id="A0A2T1N8M2"/>
<keyword evidence="1" id="KW-0732">Signal</keyword>
<proteinExistence type="predicted"/>
<evidence type="ECO:0000313" key="3">
    <source>
        <dbReference type="EMBL" id="PSG88208.1"/>
    </source>
</evidence>
<gene>
    <name evidence="3" type="ORF">C7H52_07840</name>
</gene>
<name>A0A2T1N8M2_9FLAO</name>
<feature type="signal peptide" evidence="1">
    <location>
        <begin position="1"/>
        <end position="22"/>
    </location>
</feature>
<evidence type="ECO:0000313" key="4">
    <source>
        <dbReference type="Proteomes" id="UP000238426"/>
    </source>
</evidence>
<keyword evidence="4" id="KW-1185">Reference proteome</keyword>
<dbReference type="Pfam" id="PF11396">
    <property type="entry name" value="PepSY_like"/>
    <property type="match status" value="1"/>
</dbReference>
<dbReference type="EMBL" id="PXOQ01000009">
    <property type="protein sequence ID" value="PSG88208.1"/>
    <property type="molecule type" value="Genomic_DNA"/>
</dbReference>
<dbReference type="Gene3D" id="3.10.450.360">
    <property type="match status" value="1"/>
</dbReference>
<dbReference type="SUPFAM" id="SSF160574">
    <property type="entry name" value="BT0923-like"/>
    <property type="match status" value="1"/>
</dbReference>
<dbReference type="OrthoDB" id="1138938at2"/>
<sequence length="142" mass="16429">MKHLKYLFFIGILIVLFNCNQAKGQAPQAVQEAFKAKYPNENDPDFELDANGNYEAHFKKKGEKYRADFSPEGKWIETENSIKNKELPKAIKKVIKEKYDSEEITEIEHVTSASKGEFYDVEFKQKGKNMDVEFRANGDIIN</sequence>
<feature type="chain" id="PRO_5015680197" description="Putative beta-lactamase-inhibitor-like PepSY-like domain-containing protein" evidence="1">
    <location>
        <begin position="23"/>
        <end position="142"/>
    </location>
</feature>
<reference evidence="3 4" key="1">
    <citation type="submission" date="2018-03" db="EMBL/GenBank/DDBJ databases">
        <title>Mesoflavibacter sp. HG37 and Mesoflavibacter sp. HG96 sp.nov., two marine bacteria isolated from seawater of Western Pacific Ocean.</title>
        <authorList>
            <person name="Cheng H."/>
            <person name="Wu Y.-H."/>
            <person name="Guo L.-L."/>
            <person name="Xu X.-W."/>
        </authorList>
    </citation>
    <scope>NUCLEOTIDE SEQUENCE [LARGE SCALE GENOMIC DNA]</scope>
    <source>
        <strain evidence="3 4">KCTC 32269</strain>
    </source>
</reference>
<evidence type="ECO:0000259" key="2">
    <source>
        <dbReference type="Pfam" id="PF11396"/>
    </source>
</evidence>
<organism evidence="3 4">
    <name type="scientific">Aurantibacter aestuarii</name>
    <dbReference type="NCBI Taxonomy" id="1266046"/>
    <lineage>
        <taxon>Bacteria</taxon>
        <taxon>Pseudomonadati</taxon>
        <taxon>Bacteroidota</taxon>
        <taxon>Flavobacteriia</taxon>
        <taxon>Flavobacteriales</taxon>
        <taxon>Flavobacteriaceae</taxon>
        <taxon>Aurantibacter</taxon>
    </lineage>
</organism>
<evidence type="ECO:0000256" key="1">
    <source>
        <dbReference type="SAM" id="SignalP"/>
    </source>
</evidence>
<dbReference type="InterPro" id="IPR021533">
    <property type="entry name" value="PepSY-like"/>
</dbReference>
<protein>
    <recommendedName>
        <fullName evidence="2">Putative beta-lactamase-inhibitor-like PepSY-like domain-containing protein</fullName>
    </recommendedName>
</protein>
<accession>A0A2T1N8M2</accession>